<proteinExistence type="inferred from homology"/>
<accession>A0A7W4XXX7</accession>
<dbReference type="Proteomes" id="UP000533269">
    <property type="component" value="Unassembled WGS sequence"/>
</dbReference>
<comment type="caution">
    <text evidence="4">The sequence shown here is derived from an EMBL/GenBank/DDBJ whole genome shotgun (WGS) entry which is preliminary data.</text>
</comment>
<gene>
    <name evidence="4" type="ORF">FHR75_002767</name>
</gene>
<reference evidence="4 5" key="1">
    <citation type="submission" date="2020-08" db="EMBL/GenBank/DDBJ databases">
        <title>The Agave Microbiome: Exploring the role of microbial communities in plant adaptations to desert environments.</title>
        <authorList>
            <person name="Partida-Martinez L.P."/>
        </authorList>
    </citation>
    <scope>NUCLEOTIDE SEQUENCE [LARGE SCALE GENOMIC DNA]</scope>
    <source>
        <strain evidence="4 5">AS2.23</strain>
    </source>
</reference>
<dbReference type="PANTHER" id="PTHR34406">
    <property type="entry name" value="PROTEIN YCEI"/>
    <property type="match status" value="1"/>
</dbReference>
<name>A0A7W4XXX7_KINRA</name>
<dbReference type="InterPro" id="IPR036761">
    <property type="entry name" value="TTHA0802/YceI-like_sf"/>
</dbReference>
<feature type="compositionally biased region" description="Low complexity" evidence="2">
    <location>
        <begin position="192"/>
        <end position="207"/>
    </location>
</feature>
<dbReference type="SUPFAM" id="SSF101874">
    <property type="entry name" value="YceI-like"/>
    <property type="match status" value="1"/>
</dbReference>
<feature type="region of interest" description="Disordered" evidence="2">
    <location>
        <begin position="192"/>
        <end position="254"/>
    </location>
</feature>
<dbReference type="Gene3D" id="2.40.128.110">
    <property type="entry name" value="Lipid/polyisoprenoid-binding, YceI-like"/>
    <property type="match status" value="1"/>
</dbReference>
<feature type="domain" description="Lipid/polyisoprenoid-binding YceI-like" evidence="3">
    <location>
        <begin position="22"/>
        <end position="191"/>
    </location>
</feature>
<evidence type="ECO:0000256" key="1">
    <source>
        <dbReference type="ARBA" id="ARBA00008812"/>
    </source>
</evidence>
<reference evidence="4 5" key="2">
    <citation type="submission" date="2020-08" db="EMBL/GenBank/DDBJ databases">
        <authorList>
            <person name="Partida-Martinez L."/>
            <person name="Huntemann M."/>
            <person name="Clum A."/>
            <person name="Wang J."/>
            <person name="Palaniappan K."/>
            <person name="Ritter S."/>
            <person name="Chen I.-M."/>
            <person name="Stamatis D."/>
            <person name="Reddy T."/>
            <person name="O'Malley R."/>
            <person name="Daum C."/>
            <person name="Shapiro N."/>
            <person name="Ivanova N."/>
            <person name="Kyrpides N."/>
            <person name="Woyke T."/>
        </authorList>
    </citation>
    <scope>NUCLEOTIDE SEQUENCE [LARGE SCALE GENOMIC DNA]</scope>
    <source>
        <strain evidence="4 5">AS2.23</strain>
    </source>
</reference>
<evidence type="ECO:0000313" key="4">
    <source>
        <dbReference type="EMBL" id="MBB2901952.1"/>
    </source>
</evidence>
<dbReference type="PANTHER" id="PTHR34406:SF1">
    <property type="entry name" value="PROTEIN YCEI"/>
    <property type="match status" value="1"/>
</dbReference>
<sequence length="254" mass="27755">MSNLSPRIQALQMRRTDEMSGDYVLDPTHSRIGFVTRHAMVTRVRGQFNAFAGRVRVDFEDPGASSADLTIEVASVDTRDPHRDEHLRTNDFFDAPRYPTIAFRSSGIEQVEPRLHRVSGDLTIKATTRPVTFDLEYVGAAKDPFGTTRLGFEGSTSIKRSDYGVVWNAPLETGGVLVSETVLLEFEISATPAPARGAPRPGGVTAPDRPRRADRARSAVLRGRGRSRPGGPSDPARPRTRPAGPPRGSGSRRP</sequence>
<organism evidence="4 5">
    <name type="scientific">Kineococcus radiotolerans</name>
    <dbReference type="NCBI Taxonomy" id="131568"/>
    <lineage>
        <taxon>Bacteria</taxon>
        <taxon>Bacillati</taxon>
        <taxon>Actinomycetota</taxon>
        <taxon>Actinomycetes</taxon>
        <taxon>Kineosporiales</taxon>
        <taxon>Kineosporiaceae</taxon>
        <taxon>Kineococcus</taxon>
    </lineage>
</organism>
<dbReference type="AlphaFoldDB" id="A0A7W4XXX7"/>
<feature type="compositionally biased region" description="Basic and acidic residues" evidence="2">
    <location>
        <begin position="208"/>
        <end position="217"/>
    </location>
</feature>
<protein>
    <submittedName>
        <fullName evidence="4">Polyisoprenoid-binding protein YceI</fullName>
    </submittedName>
</protein>
<evidence type="ECO:0000256" key="2">
    <source>
        <dbReference type="SAM" id="MobiDB-lite"/>
    </source>
</evidence>
<dbReference type="InterPro" id="IPR007372">
    <property type="entry name" value="Lipid/polyisoprenoid-bd_YceI"/>
</dbReference>
<evidence type="ECO:0000313" key="5">
    <source>
        <dbReference type="Proteomes" id="UP000533269"/>
    </source>
</evidence>
<dbReference type="Pfam" id="PF04264">
    <property type="entry name" value="YceI"/>
    <property type="match status" value="1"/>
</dbReference>
<dbReference type="SMART" id="SM00867">
    <property type="entry name" value="YceI"/>
    <property type="match status" value="1"/>
</dbReference>
<dbReference type="EMBL" id="JACHVY010000002">
    <property type="protein sequence ID" value="MBB2901952.1"/>
    <property type="molecule type" value="Genomic_DNA"/>
</dbReference>
<comment type="similarity">
    <text evidence="1">Belongs to the UPF0312 family.</text>
</comment>
<evidence type="ECO:0000259" key="3">
    <source>
        <dbReference type="SMART" id="SM00867"/>
    </source>
</evidence>